<dbReference type="InParanoid" id="C8VGZ6"/>
<dbReference type="GO" id="GO:0016405">
    <property type="term" value="F:CoA-ligase activity"/>
    <property type="evidence" value="ECO:0000318"/>
    <property type="project" value="GO_Central"/>
</dbReference>
<dbReference type="InterPro" id="IPR000873">
    <property type="entry name" value="AMP-dep_synth/lig_dom"/>
</dbReference>
<dbReference type="OrthoDB" id="6509636at2759"/>
<evidence type="ECO:0000313" key="4">
    <source>
        <dbReference type="Proteomes" id="UP000000560"/>
    </source>
</evidence>
<accession>C8VGZ6</accession>
<dbReference type="CDD" id="cd05911">
    <property type="entry name" value="Firefly_Luc_like"/>
    <property type="match status" value="1"/>
</dbReference>
<dbReference type="RefSeq" id="XP_050468294.1">
    <property type="nucleotide sequence ID" value="XM_050612363.1"/>
</dbReference>
<evidence type="ECO:0000313" key="3">
    <source>
        <dbReference type="EMBL" id="CBF82169.1"/>
    </source>
</evidence>
<protein>
    <submittedName>
        <fullName evidence="3">Uncharacterized protein</fullName>
    </submittedName>
</protein>
<evidence type="ECO:0000259" key="2">
    <source>
        <dbReference type="Pfam" id="PF13193"/>
    </source>
</evidence>
<dbReference type="EMBL" id="BN001305">
    <property type="protein sequence ID" value="CBF82169.1"/>
    <property type="molecule type" value="Genomic_DNA"/>
</dbReference>
<dbReference type="Gene3D" id="3.30.300.30">
    <property type="match status" value="1"/>
</dbReference>
<dbReference type="InterPro" id="IPR042099">
    <property type="entry name" value="ANL_N_sf"/>
</dbReference>
<dbReference type="AlphaFoldDB" id="C8VGZ6"/>
<dbReference type="GeneID" id="74896529"/>
<dbReference type="HOGENOM" id="CLU_000022_59_2_1"/>
<dbReference type="PANTHER" id="PTHR24096">
    <property type="entry name" value="LONG-CHAIN-FATTY-ACID--COA LIGASE"/>
    <property type="match status" value="1"/>
</dbReference>
<dbReference type="OMA" id="AWPNTDF"/>
<dbReference type="InterPro" id="IPR025110">
    <property type="entry name" value="AMP-bd_C"/>
</dbReference>
<reference evidence="4" key="2">
    <citation type="journal article" date="2009" name="Fungal Genet. Biol.">
        <title>The 2008 update of the Aspergillus nidulans genome annotation: a community effort.</title>
        <authorList>
            <person name="Wortman J.R."/>
            <person name="Gilsenan J.M."/>
            <person name="Joardar V."/>
            <person name="Deegan J."/>
            <person name="Clutterbuck J."/>
            <person name="Andersen M.R."/>
            <person name="Archer D."/>
            <person name="Bencina M."/>
            <person name="Braus G."/>
            <person name="Coutinho P."/>
            <person name="von Dohren H."/>
            <person name="Doonan J."/>
            <person name="Driessen A.J."/>
            <person name="Durek P."/>
            <person name="Espeso E."/>
            <person name="Fekete E."/>
            <person name="Flipphi M."/>
            <person name="Estrada C.G."/>
            <person name="Geysens S."/>
            <person name="Goldman G."/>
            <person name="de Groot P.W."/>
            <person name="Hansen K."/>
            <person name="Harris S.D."/>
            <person name="Heinekamp T."/>
            <person name="Helmstaedt K."/>
            <person name="Henrissat B."/>
            <person name="Hofmann G."/>
            <person name="Homan T."/>
            <person name="Horio T."/>
            <person name="Horiuchi H."/>
            <person name="James S."/>
            <person name="Jones M."/>
            <person name="Karaffa L."/>
            <person name="Karanyi Z."/>
            <person name="Kato M."/>
            <person name="Keller N."/>
            <person name="Kelly D.E."/>
            <person name="Kiel J.A."/>
            <person name="Kim J.M."/>
            <person name="van der Klei I.J."/>
            <person name="Klis F.M."/>
            <person name="Kovalchuk A."/>
            <person name="Krasevec N."/>
            <person name="Kubicek C.P."/>
            <person name="Liu B."/>
            <person name="Maccabe A."/>
            <person name="Meyer V."/>
            <person name="Mirabito P."/>
            <person name="Miskei M."/>
            <person name="Mos M."/>
            <person name="Mullins J."/>
            <person name="Nelson D.R."/>
            <person name="Nielsen J."/>
            <person name="Oakley B.R."/>
            <person name="Osmani S.A."/>
            <person name="Pakula T."/>
            <person name="Paszewski A."/>
            <person name="Paulsen I."/>
            <person name="Pilsyk S."/>
            <person name="Pocsi I."/>
            <person name="Punt P.J."/>
            <person name="Ram A.F."/>
            <person name="Ren Q."/>
            <person name="Robellet X."/>
            <person name="Robson G."/>
            <person name="Seiboth B."/>
            <person name="van Solingen P."/>
            <person name="Specht T."/>
            <person name="Sun J."/>
            <person name="Taheri-Talesh N."/>
            <person name="Takeshita N."/>
            <person name="Ussery D."/>
            <person name="vanKuyk P.A."/>
            <person name="Visser H."/>
            <person name="van de Vondervoort P.J."/>
            <person name="de Vries R.P."/>
            <person name="Walton J."/>
            <person name="Xiang X."/>
            <person name="Xiong Y."/>
            <person name="Zeng A.P."/>
            <person name="Brandt B.W."/>
            <person name="Cornell M.J."/>
            <person name="van den Hondel C.A."/>
            <person name="Visser J."/>
            <person name="Oliver S.G."/>
            <person name="Turner G."/>
        </authorList>
    </citation>
    <scope>GENOME REANNOTATION</scope>
    <source>
        <strain evidence="4">FGSC A4 / ATCC 38163 / CBS 112.46 / NRRL 194 / M139</strain>
    </source>
</reference>
<name>C8VGZ6_EMENI</name>
<dbReference type="Pfam" id="PF00501">
    <property type="entry name" value="AMP-binding"/>
    <property type="match status" value="1"/>
</dbReference>
<feature type="domain" description="AMP-dependent synthetase/ligase" evidence="1">
    <location>
        <begin position="30"/>
        <end position="403"/>
    </location>
</feature>
<dbReference type="Pfam" id="PF13193">
    <property type="entry name" value="AMP-binding_C"/>
    <property type="match status" value="1"/>
</dbReference>
<sequence length="550" mass="61306">MVYRSTFPHLEIPKSNILSYLYPPNQTVSDQPIWIDASNPNNSLSPRQMLTWVRRLGYGLDRLGIRKGEVVIILTPNHIFVPVAYQGIVGSGRVFSGANPTYTQLEIEHQLKDTGSKLILVHPSLVKTAVDAASRVGILKERIFQFADHPCETLDGVQDWRDFIGSEDEAREWRWDDMADTSTTTVATINYSSGTTGLPKGVCVSHRNLIANVEQTIFMRDQGFPHALVPASRPPERWVGFLPLYHAYGQLYACLMAPKLGFPVYIMRKFVYEEFLATIERYGITHLQVAPPILIMLDKRSETARYNLSSVRNILCGAAPLSRELQNTIQNRFKTNVVQGWGMTEVTCGAIHVPGGLYDESGSVGMLDPNCECKLLDEEGRPVRPGEPGELHVRGPNVCLGYWRNDKATKESLDSDGWLKTGDIMVAKDDCFWVVDRKKELIKVNALQVSPAELEAVLLGHDGIADAGVVGFIANGQECPRAYVQIKEEASGLTEADIQSYMKDRVAKHKQITGGIQLVDEVPRLASGKLHRRVLKEWAQRDAAGVRSKL</sequence>
<dbReference type="PROSITE" id="PS00455">
    <property type="entry name" value="AMP_BINDING"/>
    <property type="match status" value="1"/>
</dbReference>
<dbReference type="KEGG" id="ani:ANIA_10657"/>
<dbReference type="eggNOG" id="KOG1176">
    <property type="taxonomic scope" value="Eukaryota"/>
</dbReference>
<keyword evidence="4" id="KW-1185">Reference proteome</keyword>
<dbReference type="InterPro" id="IPR045851">
    <property type="entry name" value="AMP-bd_C_sf"/>
</dbReference>
<dbReference type="PANTHER" id="PTHR24096:SF194">
    <property type="entry name" value="AMP-DEPENDENT SYNTHETASE_LIGASE DOMAIN-CONTAINING PROTEIN"/>
    <property type="match status" value="1"/>
</dbReference>
<dbReference type="SUPFAM" id="SSF56801">
    <property type="entry name" value="Acetyl-CoA synthetase-like"/>
    <property type="match status" value="1"/>
</dbReference>
<dbReference type="STRING" id="227321.C8VGZ6"/>
<proteinExistence type="predicted"/>
<evidence type="ECO:0000259" key="1">
    <source>
        <dbReference type="Pfam" id="PF00501"/>
    </source>
</evidence>
<gene>
    <name evidence="3" type="ORF">ANIA_10657</name>
</gene>
<dbReference type="InterPro" id="IPR020845">
    <property type="entry name" value="AMP-binding_CS"/>
</dbReference>
<dbReference type="Gene3D" id="3.40.50.12780">
    <property type="entry name" value="N-terminal domain of ligase-like"/>
    <property type="match status" value="1"/>
</dbReference>
<reference evidence="4" key="1">
    <citation type="journal article" date="2005" name="Nature">
        <title>Sequencing of Aspergillus nidulans and comparative analysis with A. fumigatus and A. oryzae.</title>
        <authorList>
            <person name="Galagan J.E."/>
            <person name="Calvo S.E."/>
            <person name="Cuomo C."/>
            <person name="Ma L.J."/>
            <person name="Wortman J.R."/>
            <person name="Batzoglou S."/>
            <person name="Lee S.I."/>
            <person name="Basturkmen M."/>
            <person name="Spevak C.C."/>
            <person name="Clutterbuck J."/>
            <person name="Kapitonov V."/>
            <person name="Jurka J."/>
            <person name="Scazzocchio C."/>
            <person name="Farman M."/>
            <person name="Butler J."/>
            <person name="Purcell S."/>
            <person name="Harris S."/>
            <person name="Braus G.H."/>
            <person name="Draht O."/>
            <person name="Busch S."/>
            <person name="D'Enfert C."/>
            <person name="Bouchier C."/>
            <person name="Goldman G.H."/>
            <person name="Bell-Pedersen D."/>
            <person name="Griffiths-Jones S."/>
            <person name="Doonan J.H."/>
            <person name="Yu J."/>
            <person name="Vienken K."/>
            <person name="Pain A."/>
            <person name="Freitag M."/>
            <person name="Selker E.U."/>
            <person name="Archer D.B."/>
            <person name="Penalva M.A."/>
            <person name="Oakley B.R."/>
            <person name="Momany M."/>
            <person name="Tanaka T."/>
            <person name="Kumagai T."/>
            <person name="Asai K."/>
            <person name="Machida M."/>
            <person name="Nierman W.C."/>
            <person name="Denning D.W."/>
            <person name="Caddick M."/>
            <person name="Hynes M."/>
            <person name="Paoletti M."/>
            <person name="Fischer R."/>
            <person name="Miller B."/>
            <person name="Dyer P."/>
            <person name="Sachs M.S."/>
            <person name="Osmani S.A."/>
            <person name="Birren B.W."/>
        </authorList>
    </citation>
    <scope>NUCLEOTIDE SEQUENCE [LARGE SCALE GENOMIC DNA]</scope>
    <source>
        <strain evidence="4">FGSC A4 / ATCC 38163 / CBS 112.46 / NRRL 194 / M139</strain>
    </source>
</reference>
<dbReference type="Proteomes" id="UP000000560">
    <property type="component" value="Chromosome V"/>
</dbReference>
<organism evidence="3 4">
    <name type="scientific">Emericella nidulans (strain FGSC A4 / ATCC 38163 / CBS 112.46 / NRRL 194 / M139)</name>
    <name type="common">Aspergillus nidulans</name>
    <dbReference type="NCBI Taxonomy" id="227321"/>
    <lineage>
        <taxon>Eukaryota</taxon>
        <taxon>Fungi</taxon>
        <taxon>Dikarya</taxon>
        <taxon>Ascomycota</taxon>
        <taxon>Pezizomycotina</taxon>
        <taxon>Eurotiomycetes</taxon>
        <taxon>Eurotiomycetidae</taxon>
        <taxon>Eurotiales</taxon>
        <taxon>Aspergillaceae</taxon>
        <taxon>Aspergillus</taxon>
        <taxon>Aspergillus subgen. Nidulantes</taxon>
    </lineage>
</organism>
<dbReference type="VEuPathDB" id="FungiDB:AN10657"/>
<feature type="domain" description="AMP-binding enzyme C-terminal" evidence="2">
    <location>
        <begin position="453"/>
        <end position="529"/>
    </location>
</feature>